<proteinExistence type="predicted"/>
<evidence type="ECO:0000313" key="3">
    <source>
        <dbReference type="Proteomes" id="UP001596310"/>
    </source>
</evidence>
<comment type="caution">
    <text evidence="2">The sequence shown here is derived from an EMBL/GenBank/DDBJ whole genome shotgun (WGS) entry which is preliminary data.</text>
</comment>
<feature type="region of interest" description="Disordered" evidence="1">
    <location>
        <begin position="1"/>
        <end position="56"/>
    </location>
</feature>
<feature type="compositionally biased region" description="Basic and acidic residues" evidence="1">
    <location>
        <begin position="17"/>
        <end position="26"/>
    </location>
</feature>
<feature type="compositionally biased region" description="Low complexity" evidence="1">
    <location>
        <begin position="41"/>
        <end position="56"/>
    </location>
</feature>
<name>A0ABW1UQX4_9LACO</name>
<feature type="region of interest" description="Disordered" evidence="1">
    <location>
        <begin position="445"/>
        <end position="501"/>
    </location>
</feature>
<feature type="compositionally biased region" description="Polar residues" evidence="1">
    <location>
        <begin position="470"/>
        <end position="486"/>
    </location>
</feature>
<evidence type="ECO:0000256" key="1">
    <source>
        <dbReference type="SAM" id="MobiDB-lite"/>
    </source>
</evidence>
<dbReference type="RefSeq" id="WP_125600620.1">
    <property type="nucleotide sequence ID" value="NZ_JBHSSM010000019.1"/>
</dbReference>
<reference evidence="3" key="1">
    <citation type="journal article" date="2019" name="Int. J. Syst. Evol. Microbiol.">
        <title>The Global Catalogue of Microorganisms (GCM) 10K type strain sequencing project: providing services to taxonomists for standard genome sequencing and annotation.</title>
        <authorList>
            <consortium name="The Broad Institute Genomics Platform"/>
            <consortium name="The Broad Institute Genome Sequencing Center for Infectious Disease"/>
            <person name="Wu L."/>
            <person name="Ma J."/>
        </authorList>
    </citation>
    <scope>NUCLEOTIDE SEQUENCE [LARGE SCALE GENOMIC DNA]</scope>
    <source>
        <strain evidence="3">CCM 8897</strain>
    </source>
</reference>
<gene>
    <name evidence="2" type="ORF">ACFQHW_08925</name>
</gene>
<organism evidence="2 3">
    <name type="scientific">Lapidilactobacillus achengensis</name>
    <dbReference type="NCBI Taxonomy" id="2486000"/>
    <lineage>
        <taxon>Bacteria</taxon>
        <taxon>Bacillati</taxon>
        <taxon>Bacillota</taxon>
        <taxon>Bacilli</taxon>
        <taxon>Lactobacillales</taxon>
        <taxon>Lactobacillaceae</taxon>
        <taxon>Lapidilactobacillus</taxon>
    </lineage>
</organism>
<dbReference type="Gene3D" id="3.40.50.2000">
    <property type="entry name" value="Glycogen Phosphorylase B"/>
    <property type="match status" value="1"/>
</dbReference>
<keyword evidence="3" id="KW-1185">Reference proteome</keyword>
<dbReference type="EMBL" id="JBHSSM010000019">
    <property type="protein sequence ID" value="MFC6315683.1"/>
    <property type="molecule type" value="Genomic_DNA"/>
</dbReference>
<protein>
    <submittedName>
        <fullName evidence="2">Uncharacterized protein</fullName>
    </submittedName>
</protein>
<feature type="compositionally biased region" description="Polar residues" evidence="1">
    <location>
        <begin position="446"/>
        <end position="463"/>
    </location>
</feature>
<sequence>MSIFKRKRQPEQVKPTPEADNHDGNHPKVPPINYTERTQTEPKAAAETIPAPEPTATTIDWTRTETQLHALDQQRDQLAESLRDELLEARSVAKYDLRQLTRPNRHEAAPQIDPEQVQGLEQSLQTLNDKLKHWYGTDKMANEIHFDAARPYLLLNNGLIHQPTVIQRRSLQRLKQLFATHQIVPTNVTIDYDDLLTPTWAAYQKNGLVVPKTKLFNLFHDLQDREQTSGQKANELTFAPGFKVVAEDNDKKVYDTQGVLNMVIDYRENGNLFTVRHYLNNALLSRDLFDAAGVISATQYYAIDDAQKVIRENFYRTDGSLAISKSYLSGEPYIQIFGPTNVLMAIFDSDLDLIEWWFENHVLQPNSVVIVSIDSVLYDTLIAAQDQGLEVIPLISELDPQSPRLRDLAAHKHGIESILVAEPSIKQYLEQRTEIDLDITVISPLESASDQPTETETPKSSQAPAPDQTAAASDQASPSTKTTSAAGQVVDHGSVDRPDQP</sequence>
<dbReference type="Proteomes" id="UP001596310">
    <property type="component" value="Unassembled WGS sequence"/>
</dbReference>
<evidence type="ECO:0000313" key="2">
    <source>
        <dbReference type="EMBL" id="MFC6315683.1"/>
    </source>
</evidence>
<accession>A0ABW1UQX4</accession>